<evidence type="ECO:0000313" key="1">
    <source>
        <dbReference type="EMBL" id="VWB96268.1"/>
    </source>
</evidence>
<dbReference type="AlphaFoldDB" id="A0A6P2NNC9"/>
<gene>
    <name evidence="1" type="ORF">BLA23254_04572</name>
</gene>
<accession>A0A6P2NNC9</accession>
<dbReference type="Proteomes" id="UP000494218">
    <property type="component" value="Unassembled WGS sequence"/>
</dbReference>
<organism evidence="1 2">
    <name type="scientific">Burkholderia lata (strain ATCC 17760 / DSM 23089 / LMG 22485 / NCIMB 9086 / R18194 / 383)</name>
    <dbReference type="NCBI Taxonomy" id="482957"/>
    <lineage>
        <taxon>Bacteria</taxon>
        <taxon>Pseudomonadati</taxon>
        <taxon>Pseudomonadota</taxon>
        <taxon>Betaproteobacteria</taxon>
        <taxon>Burkholderiales</taxon>
        <taxon>Burkholderiaceae</taxon>
        <taxon>Burkholderia</taxon>
        <taxon>Burkholderia cepacia complex</taxon>
    </lineage>
</organism>
<dbReference type="EMBL" id="CABVPW010000023">
    <property type="protein sequence ID" value="VWB96268.1"/>
    <property type="molecule type" value="Genomic_DNA"/>
</dbReference>
<protein>
    <submittedName>
        <fullName evidence="1">Uncharacterized protein</fullName>
    </submittedName>
</protein>
<name>A0A6P2NNC9_BURL3</name>
<reference evidence="1 2" key="1">
    <citation type="submission" date="2019-09" db="EMBL/GenBank/DDBJ databases">
        <authorList>
            <person name="Depoorter E."/>
        </authorList>
    </citation>
    <scope>NUCLEOTIDE SEQUENCE [LARGE SCALE GENOMIC DNA]</scope>
    <source>
        <strain evidence="1">LMG 23254</strain>
    </source>
</reference>
<sequence>MIAIGEPFPWYTIWRVTISYAPRRFDSVLVSLRSNSTFSSTTTANALSPPSISLAASSRALRTAAGRGDLDFSAIPRLERSRLPAGLRHDPNKYLFKIKWLLSGCQVGCALVPGARKAALQPVQPLRLGGNRQPASRDTPGLVYLGGHFVEDKLDLYRSEMRERIGWCFVPPQILYQLTAMMTHPADKPAGRTHWPRLDARFLGVTVGCNFPGGGGINQSKIFAVPIVGQISVGVDTWPLECSSRLD</sequence>
<proteinExistence type="predicted"/>
<evidence type="ECO:0000313" key="2">
    <source>
        <dbReference type="Proteomes" id="UP000494218"/>
    </source>
</evidence>